<gene>
    <name evidence="3" type="ORF">EVOR1521_LOCUS24789</name>
</gene>
<feature type="domain" description="Cyclic nucleotide-binding" evidence="2">
    <location>
        <begin position="1"/>
        <end position="78"/>
    </location>
</feature>
<evidence type="ECO:0000256" key="1">
    <source>
        <dbReference type="SAM" id="MobiDB-lite"/>
    </source>
</evidence>
<dbReference type="PROSITE" id="PS50042">
    <property type="entry name" value="CNMP_BINDING_3"/>
    <property type="match status" value="1"/>
</dbReference>
<feature type="region of interest" description="Disordered" evidence="1">
    <location>
        <begin position="1342"/>
        <end position="1381"/>
    </location>
</feature>
<dbReference type="EMBL" id="CAUJNA010003427">
    <property type="protein sequence ID" value="CAJ1401692.1"/>
    <property type="molecule type" value="Genomic_DNA"/>
</dbReference>
<keyword evidence="4" id="KW-1185">Reference proteome</keyword>
<sequence length="1381" mass="152858">MAKNVYEKGESVFIAGSWVSYLHITATGEYDYIEGFDTEGDAQELSGIHWFGELSLYTEGTLHQSSLCALSFAETFTLAGPALADCVKQSRGCMAMFCDYAKDFVSGMQGTKSKSGDRDQKRIAEECCKKNQHYQDLYPDPKTRLRNIQIPIRVSRQSSNGSAIGGVESPGEGLVKQQTMPAPIRRSSDSRRSNESIKSVHFKDQDEVVSNSLSDTMTRFRPAALEPVDPGLDLWLKSLRGTALDGSGLASNLQDLLPELHPEHSPHLVFEQAPERDRAESSCISILALLKDRYDIFTQPQPPNVKLKDEQWTELQELMTWIDPDLEQVHAVLVVLAIRALGKSKAVLQQMPRTMRRPERAVLQLMDSERNVVPSVLWLSPRSLTFIEDALAVHELFNLAQMLQGENLPANVAQLRDCIAEKGQDVFRFYILFLLGFMSGIAAGQGSRFMNGKNATSVISGIQLLKRLMECSPGAIYWGYLEDRAHKLRIDFHTAEDLVLTRLSCLARVQDEKDYLLLRTSWDALKARERLALTDHFLADGIKEQAFVLEFLPNCMANAKANSTVGLAGLLGVLVDLLNNLNTSIDSMPEMEKVIPVDLSEMAEFIAVVQNRFVFLTCVSRCQLQFVGQRVYLKMTGSNWGRTTDPDSDMTSLAYTLQDILQKQEVLEAYIMRRSSDTMDIDKAPKRSYPLERHWDLENRRGFLNQGVSSRYEPIRATRHAERAWQGLRAEPDLEIFERNLRGRWVLKHRRKLPKSLDSPGPEEVSKLQRRITWLNANIFEDRKIDREANAAVSGLGLARALTLLKDVEEKAEQVANPSGYLKAAAARESGPAFAAPQARQGYGAPGGDGKIHRRATWLNANVFQERQIDAEAIAAMGTLPPQRAMELFKDVEEKKDQVQNPSGYIKAAVKREAPSFAPIRGAGPPVVAPYAAMQRPRGPRAAPMALPYQGQAEEKIQRRAAWLNDKVFTDRPIDDEAVAMMGSLSIARAMELFKEVEEKQLQVKNPSGYLKTACANDAAGAGAAGAGGAGGAGGAPGPMDESKIHRRATWLNANVFPDRQIDEEAIQALMSLSVPRAMELCKDVEEKQQQVRNPSGYLKMAVARESGNGAPKAVFQAAHQSNVPAGEEDSKIHRRITWLKNANVFPDRQIDDEARGAMLGMGIARAFELLKDVEEKAASMRNPTGWLKTAALREGLVPPGSAHRGPDDKIRRRAGWLSANVFPDRPIDDEAIAAMGSLGSARAMELFKDIEEKSASLRNPSGYLKAAAQREPDAGRRHFPAVLAPQAVGGDEMGKLHRRTTWLNHNVFQHAPLDGEAIEALGSMPLARAFDMLKDLESKGAEVKNPSGYVKASVKREHAGLGPSSVKRAPSQMGPPAKRR</sequence>
<protein>
    <recommendedName>
        <fullName evidence="2">Cyclic nucleotide-binding domain-containing protein</fullName>
    </recommendedName>
</protein>
<feature type="region of interest" description="Disordered" evidence="1">
    <location>
        <begin position="159"/>
        <end position="203"/>
    </location>
</feature>
<feature type="compositionally biased region" description="Basic and acidic residues" evidence="1">
    <location>
        <begin position="186"/>
        <end position="195"/>
    </location>
</feature>
<evidence type="ECO:0000259" key="2">
    <source>
        <dbReference type="PROSITE" id="PS50042"/>
    </source>
</evidence>
<reference evidence="3" key="1">
    <citation type="submission" date="2023-08" db="EMBL/GenBank/DDBJ databases">
        <authorList>
            <person name="Chen Y."/>
            <person name="Shah S."/>
            <person name="Dougan E. K."/>
            <person name="Thang M."/>
            <person name="Chan C."/>
        </authorList>
    </citation>
    <scope>NUCLEOTIDE SEQUENCE</scope>
</reference>
<dbReference type="Proteomes" id="UP001178507">
    <property type="component" value="Unassembled WGS sequence"/>
</dbReference>
<dbReference type="InterPro" id="IPR049232">
    <property type="entry name" value="DUF6829"/>
</dbReference>
<name>A0AA36NC33_9DINO</name>
<accession>A0AA36NC33</accession>
<comment type="caution">
    <text evidence="3">The sequence shown here is derived from an EMBL/GenBank/DDBJ whole genome shotgun (WGS) entry which is preliminary data.</text>
</comment>
<dbReference type="InterPro" id="IPR000595">
    <property type="entry name" value="cNMP-bd_dom"/>
</dbReference>
<evidence type="ECO:0000313" key="3">
    <source>
        <dbReference type="EMBL" id="CAJ1401692.1"/>
    </source>
</evidence>
<evidence type="ECO:0000313" key="4">
    <source>
        <dbReference type="Proteomes" id="UP001178507"/>
    </source>
</evidence>
<dbReference type="Pfam" id="PF20717">
    <property type="entry name" value="DUF6829"/>
    <property type="match status" value="1"/>
</dbReference>
<proteinExistence type="predicted"/>
<organism evidence="3 4">
    <name type="scientific">Effrenium voratum</name>
    <dbReference type="NCBI Taxonomy" id="2562239"/>
    <lineage>
        <taxon>Eukaryota</taxon>
        <taxon>Sar</taxon>
        <taxon>Alveolata</taxon>
        <taxon>Dinophyceae</taxon>
        <taxon>Suessiales</taxon>
        <taxon>Symbiodiniaceae</taxon>
        <taxon>Effrenium</taxon>
    </lineage>
</organism>